<feature type="transmembrane region" description="Helical" evidence="1">
    <location>
        <begin position="89"/>
        <end position="109"/>
    </location>
</feature>
<dbReference type="OrthoDB" id="2608926at2"/>
<feature type="transmembrane region" description="Helical" evidence="1">
    <location>
        <begin position="167"/>
        <end position="187"/>
    </location>
</feature>
<name>A0A9W5W8W0_9BACL</name>
<sequence>MNYFIFILASSIEYFGTFMFMFALFRFRIYSQMIINVLFVSFLMSQVSYFTRLNPEIGDLSTYIQFVLFILIVWILFRVPLFHSIIMNFAGIAAAIVIQGLIILLLSQSTGLTASEMLANIWIASSFQVLLAIFEIALARTIVIFNLGFDFVPTSPRSDVRIRGTNAVLMGIIIFAIVLAALMAYLFRTDPDIYVIGASIVFLLTLPIFIYFSIRKDFEDAA</sequence>
<dbReference type="EMBL" id="JFHU01000001">
    <property type="protein sequence ID" value="EXX92626.1"/>
    <property type="molecule type" value="Genomic_DNA"/>
</dbReference>
<keyword evidence="3" id="KW-1185">Reference proteome</keyword>
<evidence type="ECO:0000256" key="1">
    <source>
        <dbReference type="SAM" id="Phobius"/>
    </source>
</evidence>
<evidence type="ECO:0000313" key="3">
    <source>
        <dbReference type="Proteomes" id="UP000053750"/>
    </source>
</evidence>
<dbReference type="RefSeq" id="WP_036581369.1">
    <property type="nucleotide sequence ID" value="NZ_KK082149.1"/>
</dbReference>
<proteinExistence type="predicted"/>
<protein>
    <submittedName>
        <fullName evidence="2">Uncharacterized protein</fullName>
    </submittedName>
</protein>
<feature type="transmembrane region" description="Helical" evidence="1">
    <location>
        <begin position="193"/>
        <end position="214"/>
    </location>
</feature>
<accession>A0A9W5W8W0</accession>
<reference evidence="2 3" key="1">
    <citation type="submission" date="2014-02" db="EMBL/GenBank/DDBJ databases">
        <title>Genome sequence of Paenibacillus darwinianus reveals adaptive mechanisms for survival in Antarctic soils.</title>
        <authorList>
            <person name="Dsouza M."/>
            <person name="Taylor M.W."/>
            <person name="Turner S.J."/>
            <person name="Aislabie J."/>
        </authorList>
    </citation>
    <scope>NUCLEOTIDE SEQUENCE [LARGE SCALE GENOMIC DNA]</scope>
    <source>
        <strain evidence="2 3">CE1</strain>
    </source>
</reference>
<evidence type="ECO:0000313" key="2">
    <source>
        <dbReference type="EMBL" id="EXX92626.1"/>
    </source>
</evidence>
<comment type="caution">
    <text evidence="2">The sequence shown here is derived from an EMBL/GenBank/DDBJ whole genome shotgun (WGS) entry which is preliminary data.</text>
</comment>
<dbReference type="AlphaFoldDB" id="A0A9W5W8W0"/>
<keyword evidence="1" id="KW-1133">Transmembrane helix</keyword>
<organism evidence="2 3">
    <name type="scientific">Paenibacillus darwinianus</name>
    <dbReference type="NCBI Taxonomy" id="1380763"/>
    <lineage>
        <taxon>Bacteria</taxon>
        <taxon>Bacillati</taxon>
        <taxon>Bacillota</taxon>
        <taxon>Bacilli</taxon>
        <taxon>Bacillales</taxon>
        <taxon>Paenibacillaceae</taxon>
        <taxon>Paenibacillus</taxon>
    </lineage>
</organism>
<feature type="transmembrane region" description="Helical" evidence="1">
    <location>
        <begin position="34"/>
        <end position="51"/>
    </location>
</feature>
<keyword evidence="1" id="KW-0812">Transmembrane</keyword>
<feature type="transmembrane region" description="Helical" evidence="1">
    <location>
        <begin position="121"/>
        <end position="147"/>
    </location>
</feature>
<feature type="transmembrane region" description="Helical" evidence="1">
    <location>
        <begin position="63"/>
        <end position="82"/>
    </location>
</feature>
<feature type="transmembrane region" description="Helical" evidence="1">
    <location>
        <begin position="6"/>
        <end position="27"/>
    </location>
</feature>
<keyword evidence="1" id="KW-0472">Membrane</keyword>
<gene>
    <name evidence="2" type="ORF">BG53_00020</name>
</gene>
<dbReference type="Proteomes" id="UP000053750">
    <property type="component" value="Unassembled WGS sequence"/>
</dbReference>